<protein>
    <submittedName>
        <fullName evidence="1">Uncharacterized protein</fullName>
    </submittedName>
</protein>
<proteinExistence type="predicted"/>
<organism evidence="1 2">
    <name type="scientific">Nocardia niwae</name>
    <dbReference type="NCBI Taxonomy" id="626084"/>
    <lineage>
        <taxon>Bacteria</taxon>
        <taxon>Bacillati</taxon>
        <taxon>Actinomycetota</taxon>
        <taxon>Actinomycetes</taxon>
        <taxon>Mycobacteriales</taxon>
        <taxon>Nocardiaceae</taxon>
        <taxon>Nocardia</taxon>
    </lineage>
</organism>
<comment type="caution">
    <text evidence="1">The sequence shown here is derived from an EMBL/GenBank/DDBJ whole genome shotgun (WGS) entry which is preliminary data.</text>
</comment>
<accession>A0ABV2X852</accession>
<keyword evidence="2" id="KW-1185">Reference proteome</keyword>
<sequence>MVEVDPVLGHAETEQGHALGGEVLFVGGAPRIADEYAHLNISVAVSAPVRYIITVRLK</sequence>
<reference evidence="1 2" key="1">
    <citation type="submission" date="2024-06" db="EMBL/GenBank/DDBJ databases">
        <title>The Natural Products Discovery Center: Release of the First 8490 Sequenced Strains for Exploring Actinobacteria Biosynthetic Diversity.</title>
        <authorList>
            <person name="Kalkreuter E."/>
            <person name="Kautsar S.A."/>
            <person name="Yang D."/>
            <person name="Bader C.D."/>
            <person name="Teijaro C.N."/>
            <person name="Fluegel L."/>
            <person name="Davis C.M."/>
            <person name="Simpson J.R."/>
            <person name="Lauterbach L."/>
            <person name="Steele A.D."/>
            <person name="Gui C."/>
            <person name="Meng S."/>
            <person name="Li G."/>
            <person name="Viehrig K."/>
            <person name="Ye F."/>
            <person name="Su P."/>
            <person name="Kiefer A.F."/>
            <person name="Nichols A."/>
            <person name="Cepeda A.J."/>
            <person name="Yan W."/>
            <person name="Fan B."/>
            <person name="Jiang Y."/>
            <person name="Adhikari A."/>
            <person name="Zheng C.-J."/>
            <person name="Schuster L."/>
            <person name="Cowan T.M."/>
            <person name="Smanski M.J."/>
            <person name="Chevrette M.G."/>
            <person name="De Carvalho L.P.S."/>
            <person name="Shen B."/>
        </authorList>
    </citation>
    <scope>NUCLEOTIDE SEQUENCE [LARGE SCALE GENOMIC DNA]</scope>
    <source>
        <strain evidence="1 2">NPDC019434</strain>
    </source>
</reference>
<dbReference type="EMBL" id="JBEYBR010000018">
    <property type="protein sequence ID" value="MEU2122093.1"/>
    <property type="molecule type" value="Genomic_DNA"/>
</dbReference>
<gene>
    <name evidence="1" type="ORF">ABZ507_09680</name>
</gene>
<dbReference type="Proteomes" id="UP001550535">
    <property type="component" value="Unassembled WGS sequence"/>
</dbReference>
<evidence type="ECO:0000313" key="2">
    <source>
        <dbReference type="Proteomes" id="UP001550535"/>
    </source>
</evidence>
<dbReference type="RefSeq" id="WP_245676145.1">
    <property type="nucleotide sequence ID" value="NZ_JBEYBM010000005.1"/>
</dbReference>
<name>A0ABV2X852_9NOCA</name>
<evidence type="ECO:0000313" key="1">
    <source>
        <dbReference type="EMBL" id="MEU2122093.1"/>
    </source>
</evidence>